<protein>
    <submittedName>
        <fullName evidence="1">2-hydroxychromene-2-carboxylate isomerase</fullName>
    </submittedName>
</protein>
<accession>A0A852RJL9</accession>
<dbReference type="SUPFAM" id="SSF52833">
    <property type="entry name" value="Thioredoxin-like"/>
    <property type="match status" value="1"/>
</dbReference>
<dbReference type="AlphaFoldDB" id="A0A852RJL9"/>
<reference evidence="1 2" key="1">
    <citation type="submission" date="2020-07" db="EMBL/GenBank/DDBJ databases">
        <title>Sequencing the genomes of 1000 actinobacteria strains.</title>
        <authorList>
            <person name="Klenk H.-P."/>
        </authorList>
    </citation>
    <scope>NUCLEOTIDE SEQUENCE [LARGE SCALE GENOMIC DNA]</scope>
    <source>
        <strain evidence="1 2">DSM 19082</strain>
    </source>
</reference>
<organism evidence="1 2">
    <name type="scientific">Nocardioides kongjuensis</name>
    <dbReference type="NCBI Taxonomy" id="349522"/>
    <lineage>
        <taxon>Bacteria</taxon>
        <taxon>Bacillati</taxon>
        <taxon>Actinomycetota</taxon>
        <taxon>Actinomycetes</taxon>
        <taxon>Propionibacteriales</taxon>
        <taxon>Nocardioidaceae</taxon>
        <taxon>Nocardioides</taxon>
    </lineage>
</organism>
<keyword evidence="2" id="KW-1185">Reference proteome</keyword>
<evidence type="ECO:0000313" key="1">
    <source>
        <dbReference type="EMBL" id="NYD30838.1"/>
    </source>
</evidence>
<sequence length="211" mass="23643">MAEKSTPHVADFWFDPLCPFAWISSRWILEVEQVRDIEVRWHVMSLAYLNKDRDIPDAYREMLAPAWGPVRVLVAAQEQYGDKVLRPLYDAFGQRIHLEGRKLHEQPDGGLALIAEVLDEVGLDAELVRAATDSSYDEKVAASHHEGMDAVGDDVGTPTIHIDGAAFFGPVLSKIPRGEEAGRLWDGCVAVASFPYFYELKRTRTGDLDFS</sequence>
<gene>
    <name evidence="1" type="ORF">BJ958_002384</name>
</gene>
<dbReference type="EMBL" id="JACCBF010000001">
    <property type="protein sequence ID" value="NYD30838.1"/>
    <property type="molecule type" value="Genomic_DNA"/>
</dbReference>
<dbReference type="GO" id="GO:0016853">
    <property type="term" value="F:isomerase activity"/>
    <property type="evidence" value="ECO:0007669"/>
    <property type="project" value="UniProtKB-KW"/>
</dbReference>
<dbReference type="InterPro" id="IPR053977">
    <property type="entry name" value="Rv2466c-like"/>
</dbReference>
<name>A0A852RJL9_9ACTN</name>
<keyword evidence="1" id="KW-0413">Isomerase</keyword>
<evidence type="ECO:0000313" key="2">
    <source>
        <dbReference type="Proteomes" id="UP000582231"/>
    </source>
</evidence>
<dbReference type="Proteomes" id="UP000582231">
    <property type="component" value="Unassembled WGS sequence"/>
</dbReference>
<dbReference type="Gene3D" id="3.40.30.10">
    <property type="entry name" value="Glutaredoxin"/>
    <property type="match status" value="1"/>
</dbReference>
<dbReference type="InterPro" id="IPR036249">
    <property type="entry name" value="Thioredoxin-like_sf"/>
</dbReference>
<proteinExistence type="predicted"/>
<comment type="caution">
    <text evidence="1">The sequence shown here is derived from an EMBL/GenBank/DDBJ whole genome shotgun (WGS) entry which is preliminary data.</text>
</comment>
<dbReference type="RefSeq" id="WP_179727036.1">
    <property type="nucleotide sequence ID" value="NZ_BAABEF010000001.1"/>
</dbReference>
<dbReference type="Pfam" id="PF22234">
    <property type="entry name" value="Rv2466c-like"/>
    <property type="match status" value="1"/>
</dbReference>